<dbReference type="PANTHER" id="PTHR11803">
    <property type="entry name" value="2-IMINOBUTANOATE/2-IMINOPROPANOATE DEAMINASE RIDA"/>
    <property type="match status" value="1"/>
</dbReference>
<dbReference type="InterPro" id="IPR035959">
    <property type="entry name" value="RutC-like_sf"/>
</dbReference>
<comment type="similarity">
    <text evidence="1">Belongs to the RutC family.</text>
</comment>
<organism evidence="3 4">
    <name type="scientific">Pelomonas caseinilytica</name>
    <dbReference type="NCBI Taxonomy" id="2906763"/>
    <lineage>
        <taxon>Bacteria</taxon>
        <taxon>Pseudomonadati</taxon>
        <taxon>Pseudomonadota</taxon>
        <taxon>Betaproteobacteria</taxon>
        <taxon>Burkholderiales</taxon>
        <taxon>Sphaerotilaceae</taxon>
        <taxon>Roseateles</taxon>
    </lineage>
</organism>
<dbReference type="PROSITE" id="PS01094">
    <property type="entry name" value="UPF0076"/>
    <property type="match status" value="1"/>
</dbReference>
<keyword evidence="4" id="KW-1185">Reference proteome</keyword>
<proteinExistence type="inferred from homology"/>
<dbReference type="CDD" id="cd06151">
    <property type="entry name" value="YjgF_YER057c_UK114_like_3"/>
    <property type="match status" value="1"/>
</dbReference>
<evidence type="ECO:0000313" key="4">
    <source>
        <dbReference type="Proteomes" id="UP001201463"/>
    </source>
</evidence>
<keyword evidence="2" id="KW-0732">Signal</keyword>
<reference evidence="3 4" key="1">
    <citation type="submission" date="2021-12" db="EMBL/GenBank/DDBJ databases">
        <title>Genome seq of p7.</title>
        <authorList>
            <person name="Seo T."/>
        </authorList>
    </citation>
    <scope>NUCLEOTIDE SEQUENCE [LARGE SCALE GENOMIC DNA]</scope>
    <source>
        <strain evidence="3 4">P7</strain>
    </source>
</reference>
<feature type="chain" id="PRO_5046859875" evidence="2">
    <location>
        <begin position="27"/>
        <end position="171"/>
    </location>
</feature>
<evidence type="ECO:0000256" key="1">
    <source>
        <dbReference type="ARBA" id="ARBA00010552"/>
    </source>
</evidence>
<dbReference type="PANTHER" id="PTHR11803:SF59">
    <property type="entry name" value="ENDORIBONUCLEASE"/>
    <property type="match status" value="1"/>
</dbReference>
<evidence type="ECO:0000256" key="2">
    <source>
        <dbReference type="SAM" id="SignalP"/>
    </source>
</evidence>
<dbReference type="Pfam" id="PF01042">
    <property type="entry name" value="Ribonuc_L-PSP"/>
    <property type="match status" value="1"/>
</dbReference>
<gene>
    <name evidence="3" type="ORF">LXT12_22515</name>
</gene>
<name>A0ABS8XN22_9BURK</name>
<dbReference type="Proteomes" id="UP001201463">
    <property type="component" value="Unassembled WGS sequence"/>
</dbReference>
<dbReference type="RefSeq" id="WP_233394545.1">
    <property type="nucleotide sequence ID" value="NZ_JAJTWT010000012.1"/>
</dbReference>
<sequence length="171" mass="17814">MLLTPSLAPTVAALLAGLALLPLAHAADPAPVLRHRPPGSTFPIASAVEVPAGRALVLLSGVVPPVVDDKAERGSLAAYGDTRTQTQGVLKAIERQLQAQGLGLGDVVKMQVFLVGDPAKAGRMDFDGFMAAYREFFGTAAQPNLPARSVMQVAGLVVPGWLVEIEVMAVR</sequence>
<protein>
    <submittedName>
        <fullName evidence="3">RidA family protein</fullName>
    </submittedName>
</protein>
<evidence type="ECO:0000313" key="3">
    <source>
        <dbReference type="EMBL" id="MCE4540029.1"/>
    </source>
</evidence>
<dbReference type="EMBL" id="JAJTWT010000012">
    <property type="protein sequence ID" value="MCE4540029.1"/>
    <property type="molecule type" value="Genomic_DNA"/>
</dbReference>
<accession>A0ABS8XN22</accession>
<dbReference type="InterPro" id="IPR006175">
    <property type="entry name" value="YjgF/YER057c/UK114"/>
</dbReference>
<feature type="signal peptide" evidence="2">
    <location>
        <begin position="1"/>
        <end position="26"/>
    </location>
</feature>
<comment type="caution">
    <text evidence="3">The sequence shown here is derived from an EMBL/GenBank/DDBJ whole genome shotgun (WGS) entry which is preliminary data.</text>
</comment>
<dbReference type="SUPFAM" id="SSF55298">
    <property type="entry name" value="YjgF-like"/>
    <property type="match status" value="1"/>
</dbReference>
<dbReference type="InterPro" id="IPR019897">
    <property type="entry name" value="RidA_CS"/>
</dbReference>
<dbReference type="Gene3D" id="3.30.1330.40">
    <property type="entry name" value="RutC-like"/>
    <property type="match status" value="1"/>
</dbReference>